<accession>A0ABV2TYP2</accession>
<keyword evidence="1" id="KW-1133">Transmembrane helix</keyword>
<name>A0ABV2TYP2_9FLAO</name>
<dbReference type="PANTHER" id="PTHR33371">
    <property type="entry name" value="INTERMEMBRANE PHOSPHOLIPID TRANSPORT SYSTEM BINDING PROTEIN MLAD-RELATED"/>
    <property type="match status" value="1"/>
</dbReference>
<evidence type="ECO:0000259" key="2">
    <source>
        <dbReference type="Pfam" id="PF02470"/>
    </source>
</evidence>
<evidence type="ECO:0000256" key="1">
    <source>
        <dbReference type="SAM" id="Phobius"/>
    </source>
</evidence>
<dbReference type="InterPro" id="IPR052336">
    <property type="entry name" value="MlaD_Phospholipid_Transporter"/>
</dbReference>
<keyword evidence="4" id="KW-1185">Reference proteome</keyword>
<dbReference type="RefSeq" id="WP_354619191.1">
    <property type="nucleotide sequence ID" value="NZ_JBEWYP010000008.1"/>
</dbReference>
<feature type="domain" description="Mce/MlaD" evidence="2">
    <location>
        <begin position="42"/>
        <end position="118"/>
    </location>
</feature>
<comment type="caution">
    <text evidence="3">The sequence shown here is derived from an EMBL/GenBank/DDBJ whole genome shotgun (WGS) entry which is preliminary data.</text>
</comment>
<keyword evidence="1" id="KW-0812">Transmembrane</keyword>
<sequence>MVKSAARNNIRLGLFVIVGTILLVVASYLIGNNKSMFSKTFSISAKFNNVNGLILGNNVRFSGIVVGTVKDIEMESDTLIRVRMAIEEKMQQYIKKDAIATIGSDGLVGSMIINIIPGKNNAPLVQDNDEISSYSRIATEDMLSTLNVTNENAAMLTADLLKVSQSLTKGKGTMGRLLNDTVMASNLEKIIINLKLTSEQANVAFAKLNKMVNTIDLERSTAGILLSDTISGNQMRQVIANLQSTSLKMEEITKEVQVLVKNVKEGEGALDYLTKDTLLVQKLDATLNNIESGTEKFDKNMEALKHNFLFRGYFKKLEKKQLKEEKRGGAEN</sequence>
<keyword evidence="1" id="KW-0472">Membrane</keyword>
<dbReference type="Proteomes" id="UP001549773">
    <property type="component" value="Unassembled WGS sequence"/>
</dbReference>
<proteinExistence type="predicted"/>
<dbReference type="EMBL" id="JBEWYP010000008">
    <property type="protein sequence ID" value="MET7030394.1"/>
    <property type="molecule type" value="Genomic_DNA"/>
</dbReference>
<gene>
    <name evidence="3" type="ORF">ABXZ32_13380</name>
</gene>
<feature type="transmembrane region" description="Helical" evidence="1">
    <location>
        <begin position="12"/>
        <end position="31"/>
    </location>
</feature>
<protein>
    <submittedName>
        <fullName evidence="3">MlaD family protein</fullName>
    </submittedName>
</protein>
<dbReference type="Pfam" id="PF02470">
    <property type="entry name" value="MlaD"/>
    <property type="match status" value="1"/>
</dbReference>
<reference evidence="3 4" key="1">
    <citation type="submission" date="2024-07" db="EMBL/GenBank/DDBJ databases">
        <title>The genome sequence of type strain Sediminicola luteus GDMCC 1.2596T.</title>
        <authorList>
            <person name="Liu Y."/>
        </authorList>
    </citation>
    <scope>NUCLEOTIDE SEQUENCE [LARGE SCALE GENOMIC DNA]</scope>
    <source>
        <strain evidence="3 4">GDMCC 1.2596</strain>
    </source>
</reference>
<evidence type="ECO:0000313" key="3">
    <source>
        <dbReference type="EMBL" id="MET7030394.1"/>
    </source>
</evidence>
<dbReference type="PANTHER" id="PTHR33371:SF4">
    <property type="entry name" value="INTERMEMBRANE PHOSPHOLIPID TRANSPORT SYSTEM BINDING PROTEIN MLAD"/>
    <property type="match status" value="1"/>
</dbReference>
<organism evidence="3 4">
    <name type="scientific">Sediminicola luteus</name>
    <dbReference type="NCBI Taxonomy" id="319238"/>
    <lineage>
        <taxon>Bacteria</taxon>
        <taxon>Pseudomonadati</taxon>
        <taxon>Bacteroidota</taxon>
        <taxon>Flavobacteriia</taxon>
        <taxon>Flavobacteriales</taxon>
        <taxon>Flavobacteriaceae</taxon>
        <taxon>Sediminicola</taxon>
    </lineage>
</organism>
<dbReference type="InterPro" id="IPR003399">
    <property type="entry name" value="Mce/MlaD"/>
</dbReference>
<evidence type="ECO:0000313" key="4">
    <source>
        <dbReference type="Proteomes" id="UP001549773"/>
    </source>
</evidence>